<dbReference type="EMBL" id="CP000272">
    <property type="protein sequence ID" value="ABE36187.1"/>
    <property type="molecule type" value="Genomic_DNA"/>
</dbReference>
<organism evidence="1 2">
    <name type="scientific">Paraburkholderia xenovorans (strain LB400)</name>
    <dbReference type="NCBI Taxonomy" id="266265"/>
    <lineage>
        <taxon>Bacteria</taxon>
        <taxon>Pseudomonadati</taxon>
        <taxon>Pseudomonadota</taxon>
        <taxon>Betaproteobacteria</taxon>
        <taxon>Burkholderiales</taxon>
        <taxon>Burkholderiaceae</taxon>
        <taxon>Paraburkholderia</taxon>
    </lineage>
</organism>
<sequence>MAVGSAKLQMADRELLRREETVPGEQQAIAAKSSACFPGGLQPVKQGDYRMRCAGPDSRGSGAASVDEAPRTHIWLSPLEDLAFEKRQPPVWKTIGDCAGFAAGRSRSARQASATQPVMLV</sequence>
<dbReference type="AlphaFoldDB" id="Q13IA2"/>
<evidence type="ECO:0000313" key="2">
    <source>
        <dbReference type="Proteomes" id="UP000001817"/>
    </source>
</evidence>
<reference evidence="1 2" key="1">
    <citation type="journal article" date="2006" name="Proc. Natl. Acad. Sci. U.S.A.">
        <title>Burkholderia xenovorans LB400 harbors a multi-replicon, 9.73-Mbp genome shaped for versatility.</title>
        <authorList>
            <person name="Chain P.S."/>
            <person name="Denef V.J."/>
            <person name="Konstantinidis K.T."/>
            <person name="Vergez L.M."/>
            <person name="Agullo L."/>
            <person name="Reyes V.L."/>
            <person name="Hauser L."/>
            <person name="Cordova M."/>
            <person name="Gomez L."/>
            <person name="Gonzalez M."/>
            <person name="Land M."/>
            <person name="Lao V."/>
            <person name="Larimer F."/>
            <person name="LiPuma J.J."/>
            <person name="Mahenthiralingam E."/>
            <person name="Malfatti S.A."/>
            <person name="Marx C.J."/>
            <person name="Parnell J.J."/>
            <person name="Ramette A."/>
            <person name="Richardson P."/>
            <person name="Seeger M."/>
            <person name="Smith D."/>
            <person name="Spilker T."/>
            <person name="Sul W.J."/>
            <person name="Tsoi T.V."/>
            <person name="Ulrich L.E."/>
            <person name="Zhulin I.B."/>
            <person name="Tiedje J.M."/>
        </authorList>
    </citation>
    <scope>NUCLEOTIDE SEQUENCE [LARGE SCALE GENOMIC DNA]</scope>
    <source>
        <strain evidence="1 2">LB400</strain>
    </source>
</reference>
<proteinExistence type="predicted"/>
<name>Q13IA2_PARXL</name>
<accession>Q13IA2</accession>
<keyword evidence="2" id="KW-1185">Reference proteome</keyword>
<evidence type="ECO:0000313" key="1">
    <source>
        <dbReference type="EMBL" id="ABE36187.1"/>
    </source>
</evidence>
<dbReference type="Proteomes" id="UP000001817">
    <property type="component" value="Chromosome 3"/>
</dbReference>
<gene>
    <name evidence="1" type="ORF">Bxe_C0264</name>
</gene>
<dbReference type="KEGG" id="bxe:Bxe_C0264"/>
<protein>
    <submittedName>
        <fullName evidence="1">Uncharacterized protein</fullName>
    </submittedName>
</protein>